<organism evidence="2 3">
    <name type="scientific">Echinicola strongylocentroti</name>
    <dbReference type="NCBI Taxonomy" id="1795355"/>
    <lineage>
        <taxon>Bacteria</taxon>
        <taxon>Pseudomonadati</taxon>
        <taxon>Bacteroidota</taxon>
        <taxon>Cytophagia</taxon>
        <taxon>Cytophagales</taxon>
        <taxon>Cyclobacteriaceae</taxon>
        <taxon>Echinicola</taxon>
    </lineage>
</organism>
<dbReference type="EMBL" id="CP030041">
    <property type="protein sequence ID" value="AWW30768.1"/>
    <property type="molecule type" value="Genomic_DNA"/>
</dbReference>
<name>A0A2Z4IJR6_9BACT</name>
<reference evidence="2 3" key="1">
    <citation type="submission" date="2018-06" db="EMBL/GenBank/DDBJ databases">
        <title>Echinicola strongylocentroti sp. nov., isolated from a sea urchin Strongylocentrotus intermedius.</title>
        <authorList>
            <person name="Bae S.S."/>
        </authorList>
    </citation>
    <scope>NUCLEOTIDE SEQUENCE [LARGE SCALE GENOMIC DNA]</scope>
    <source>
        <strain evidence="2 3">MEBiC08714</strain>
    </source>
</reference>
<keyword evidence="1" id="KW-0472">Membrane</keyword>
<keyword evidence="1" id="KW-0812">Transmembrane</keyword>
<dbReference type="RefSeq" id="WP_112784145.1">
    <property type="nucleotide sequence ID" value="NZ_CP030041.1"/>
</dbReference>
<dbReference type="OrthoDB" id="9850622at2"/>
<dbReference type="KEGG" id="est:DN752_11895"/>
<protein>
    <submittedName>
        <fullName evidence="2">Uncharacterized protein</fullName>
    </submittedName>
</protein>
<keyword evidence="1" id="KW-1133">Transmembrane helix</keyword>
<dbReference type="AlphaFoldDB" id="A0A2Z4IJR6"/>
<evidence type="ECO:0000313" key="3">
    <source>
        <dbReference type="Proteomes" id="UP000248688"/>
    </source>
</evidence>
<sequence length="135" mass="15542">MKAYHDQSSDTISFDNTGTVNRHMPQIQVALVLVSATINVLFADQYGTVEILLWTILGRFCALFLFWSFFIHKEHKLYFYLKDIKKIYVTSFLGFGTFKLVTQDGRKNSLFTVWPGYQTDDLTAVLTALNVPIDF</sequence>
<evidence type="ECO:0000313" key="2">
    <source>
        <dbReference type="EMBL" id="AWW30768.1"/>
    </source>
</evidence>
<evidence type="ECO:0000256" key="1">
    <source>
        <dbReference type="SAM" id="Phobius"/>
    </source>
</evidence>
<accession>A0A2Z4IJR6</accession>
<keyword evidence="3" id="KW-1185">Reference proteome</keyword>
<dbReference type="Proteomes" id="UP000248688">
    <property type="component" value="Chromosome"/>
</dbReference>
<proteinExistence type="predicted"/>
<gene>
    <name evidence="2" type="ORF">DN752_11895</name>
</gene>
<feature type="transmembrane region" description="Helical" evidence="1">
    <location>
        <begin position="51"/>
        <end position="71"/>
    </location>
</feature>